<dbReference type="InterPro" id="IPR031950">
    <property type="entry name" value="EFTUD2_N"/>
</dbReference>
<sequence length="1490" mass="166357">MSSYNYNINRHSSVGDSWHLPPPQGYADQHQQHPPQHASQHSAANPGSAAAGAGAPGAIAGFRNPWYSPTQSSGSLIPPSSSSSAGSSNLSQSPTKNLAGGPPTIPLLHQQSKRMSFANQLPTTYEYDDQRQANVAPLIHPPTRADNPFNQYYTNQEVTLGGADRRMSAAVDTSYYSGYNNPYIAGGAAIGGVAPGSNNASQLYFQQQHQQQQQQQQQQLGSPALARRSSVALGSNFHHQPQFLPPQLHHSPQFFNYYNLPRLGRSPLIVQYQQYQQSLQSQRLTGRRRPAPKATKVQNRYSLKPKVHQQPNALGVRRRKPTTQNIDDEENAATLKLGPEFQLTQITNSGDEEQLIALNLSEARLLIRAALKERKNKSTVDNFDDEDEENEKEDEIANMELAGPNSNEIMHKTLNFLSNFARFKNSSSTETVEKLLNDFSYQASEPLHPFELAQLGTLECEDAEEAKQIKLANRPYNSSTKEIKMDDDELYDEFGNLIGDSFDSDAESSSDERESIHNSKSDEERDAQHNEDGMEVDSSTALVKTEPSQVSLSLKNTFQPGVETIIAKPYEEAADEPVLQPKINKKIKVDFTDNMDNVQSLDEKLQALPTLNYSRQYMVDTMKLTERIRNVAIVGNLHSGKTTFIDNLVLDTHSPSIQQGVNMKTLKPLRFMDNHKLEISRGISIKSSSITLLLPDSKDKSYVLNLIDSPGHPNFSDEASASIQAADGILLVIDILEGITPRDKEIVSEALRNDIPITVLLNKIDRLILELRLPPLDSYHKIQYTLDVLNSFIDENEYSATYSWSKIISPIHDNVIFASSNQRFSFSISTFAQLYIENHSLGHVDKETFSKLLWASYYNPETKKFSKTSESGNLPRSFVHFILEPIYKIFTHTLTTDTSGEYLSDLLWNNFGITLPKSLFKQDSQILLREVLLKVFQGSKDFVDVMKKIPCPEEAKKYKLSNYTNASNEQLVAHIINLTESADASKFYAFVRVYLGTLKVGSKVKVLGRGFANDDEDFKVEIIDEIYIPGGRYKVPVEEVGPGSIAIVGGIDAIVTKSATICDLSQKAEHAVLFKPLDYSEKSVFKVSIEPENPSELPKLLEGLRKVNKAYLSVVIKVEESGEHILLAPGELYLDCVLHDLRVFFTDDLDIKVSDPVAKFSETCIDTSVTKISVKAPSKKYQISVIAEPMDTNVGKAIESGKLNLSDPIKTTSKILRKDFGWDALAARSVWSFGPFDNKYPSLFMDDTLEGETDKELLYSVKDLLNTGFKLGINEGPLCDEPIRNTKFKILDAVLNGSEITKAGSHLIPMTRNAVHTGMLTATPRLLEPIYRVDATCKPVALSAIKRLLSNRRGDIVNKSAIPGTQLLQVEGYVPVVDSIGLESDIRLHTQGQAMCFLTFEKWDLVPGDPLDKDCYLPSLKPVPNESIARDFVMKTRRRKGLSGEPNLQKYIDPELYGKLKDGDSFQFSNFLKFNINFRQLVVDEGRFNK</sequence>
<dbReference type="CDD" id="cd04090">
    <property type="entry name" value="EF2_II_snRNP"/>
    <property type="match status" value="1"/>
</dbReference>
<dbReference type="GO" id="GO:0005525">
    <property type="term" value="F:GTP binding"/>
    <property type="evidence" value="ECO:0007669"/>
    <property type="project" value="UniProtKB-KW"/>
</dbReference>
<comment type="function">
    <text evidence="7">Component of the U5 snRNP complex required for pre-mRNA splicing. Binds GTP.</text>
</comment>
<dbReference type="Gene3D" id="1.20.1250.40">
    <property type="match status" value="1"/>
</dbReference>
<keyword evidence="5" id="KW-0508">mRNA splicing</keyword>
<dbReference type="PROSITE" id="PS51722">
    <property type="entry name" value="G_TR_2"/>
    <property type="match status" value="1"/>
</dbReference>
<dbReference type="InterPro" id="IPR000640">
    <property type="entry name" value="EFG_V-like"/>
</dbReference>
<dbReference type="Proteomes" id="UP001385951">
    <property type="component" value="Unassembled WGS sequence"/>
</dbReference>
<feature type="compositionally biased region" description="Polar residues" evidence="8">
    <location>
        <begin position="1"/>
        <end position="15"/>
    </location>
</feature>
<reference evidence="10 11" key="1">
    <citation type="submission" date="2022-09" db="EMBL/GenBank/DDBJ databases">
        <authorList>
            <person name="Palmer J.M."/>
        </authorList>
    </citation>
    <scope>NUCLEOTIDE SEQUENCE [LARGE SCALE GENOMIC DNA]</scope>
    <source>
        <strain evidence="10 11">DSM 7382</strain>
    </source>
</reference>
<dbReference type="InterPro" id="IPR005574">
    <property type="entry name" value="Rpb4/RPC9"/>
</dbReference>
<dbReference type="SUPFAM" id="SSF54980">
    <property type="entry name" value="EF-G C-terminal domain-like"/>
    <property type="match status" value="2"/>
</dbReference>
<gene>
    <name evidence="10" type="ORF">QCA50_015639</name>
</gene>
<evidence type="ECO:0000256" key="6">
    <source>
        <dbReference type="ARBA" id="ARBA00023242"/>
    </source>
</evidence>
<dbReference type="SMART" id="SM00889">
    <property type="entry name" value="EFG_IV"/>
    <property type="match status" value="1"/>
</dbReference>
<dbReference type="Pfam" id="PF16004">
    <property type="entry name" value="EFTUD2"/>
    <property type="match status" value="1"/>
</dbReference>
<dbReference type="InterPro" id="IPR027417">
    <property type="entry name" value="P-loop_NTPase"/>
</dbReference>
<dbReference type="EMBL" id="JASBNA010000042">
    <property type="protein sequence ID" value="KAK7681252.1"/>
    <property type="molecule type" value="Genomic_DNA"/>
</dbReference>
<dbReference type="InterPro" id="IPR005225">
    <property type="entry name" value="Small_GTP-bd"/>
</dbReference>
<feature type="compositionally biased region" description="Low complexity" evidence="8">
    <location>
        <begin position="71"/>
        <end position="93"/>
    </location>
</feature>
<dbReference type="InterPro" id="IPR035655">
    <property type="entry name" value="U5-116kDa_C"/>
</dbReference>
<dbReference type="FunFam" id="3.30.70.870:FF:000002">
    <property type="entry name" value="Translation elongation factor 2"/>
    <property type="match status" value="1"/>
</dbReference>
<dbReference type="SUPFAM" id="SSF50447">
    <property type="entry name" value="Translation proteins"/>
    <property type="match status" value="1"/>
</dbReference>
<name>A0AAW0FVE9_9APHY</name>
<feature type="region of interest" description="Disordered" evidence="8">
    <location>
        <begin position="207"/>
        <end position="226"/>
    </location>
</feature>
<dbReference type="Gene3D" id="3.30.70.240">
    <property type="match status" value="1"/>
</dbReference>
<evidence type="ECO:0000313" key="10">
    <source>
        <dbReference type="EMBL" id="KAK7681252.1"/>
    </source>
</evidence>
<keyword evidence="2" id="KW-0507">mRNA processing</keyword>
<dbReference type="Gene3D" id="3.30.70.870">
    <property type="entry name" value="Elongation Factor G (Translational Gtpase), domain 3"/>
    <property type="match status" value="1"/>
</dbReference>
<dbReference type="NCBIfam" id="TIGR00231">
    <property type="entry name" value="small_GTP"/>
    <property type="match status" value="1"/>
</dbReference>
<dbReference type="InterPro" id="IPR020568">
    <property type="entry name" value="Ribosomal_Su5_D2-typ_SF"/>
</dbReference>
<dbReference type="SMART" id="SM00838">
    <property type="entry name" value="EFG_C"/>
    <property type="match status" value="1"/>
</dbReference>
<dbReference type="PRINTS" id="PR00315">
    <property type="entry name" value="ELONGATNFCT"/>
</dbReference>
<dbReference type="GO" id="GO:0000398">
    <property type="term" value="P:mRNA splicing, via spliceosome"/>
    <property type="evidence" value="ECO:0007669"/>
    <property type="project" value="TreeGrafter"/>
</dbReference>
<dbReference type="SMART" id="SM00657">
    <property type="entry name" value="RPOL4c"/>
    <property type="match status" value="1"/>
</dbReference>
<evidence type="ECO:0000256" key="5">
    <source>
        <dbReference type="ARBA" id="ARBA00023187"/>
    </source>
</evidence>
<dbReference type="Pfam" id="PF00679">
    <property type="entry name" value="EFG_C"/>
    <property type="match status" value="1"/>
</dbReference>
<proteinExistence type="predicted"/>
<evidence type="ECO:0000256" key="7">
    <source>
        <dbReference type="ARBA" id="ARBA00055641"/>
    </source>
</evidence>
<dbReference type="GO" id="GO:0030623">
    <property type="term" value="F:U5 snRNA binding"/>
    <property type="evidence" value="ECO:0007669"/>
    <property type="project" value="TreeGrafter"/>
</dbReference>
<dbReference type="SUPFAM" id="SSF47819">
    <property type="entry name" value="HRDC-like"/>
    <property type="match status" value="1"/>
</dbReference>
<dbReference type="GO" id="GO:0003924">
    <property type="term" value="F:GTPase activity"/>
    <property type="evidence" value="ECO:0007669"/>
    <property type="project" value="InterPro"/>
</dbReference>
<protein>
    <recommendedName>
        <fullName evidence="9">Tr-type G domain-containing protein</fullName>
    </recommendedName>
</protein>
<feature type="region of interest" description="Disordered" evidence="8">
    <location>
        <begin position="280"/>
        <end position="326"/>
    </location>
</feature>
<comment type="caution">
    <text evidence="10">The sequence shown here is derived from an EMBL/GenBank/DDBJ whole genome shotgun (WGS) entry which is preliminary data.</text>
</comment>
<feature type="compositionally biased region" description="Low complexity" evidence="8">
    <location>
        <begin position="32"/>
        <end position="61"/>
    </location>
</feature>
<dbReference type="Gene3D" id="3.90.1430.10">
    <property type="entry name" value="Yeast translation eEF2 (G' domain)"/>
    <property type="match status" value="1"/>
</dbReference>
<feature type="domain" description="Tr-type G" evidence="9">
    <location>
        <begin position="626"/>
        <end position="983"/>
    </location>
</feature>
<accession>A0AAW0FVE9</accession>
<feature type="region of interest" description="Disordered" evidence="8">
    <location>
        <begin position="1"/>
        <end position="107"/>
    </location>
</feature>
<dbReference type="InterPro" id="IPR038324">
    <property type="entry name" value="Rpb4/RPC9_sf"/>
</dbReference>
<dbReference type="Gene3D" id="3.30.230.10">
    <property type="match status" value="1"/>
</dbReference>
<keyword evidence="6" id="KW-0539">Nucleus</keyword>
<dbReference type="InterPro" id="IPR005517">
    <property type="entry name" value="Transl_elong_EFG/EF2_IV"/>
</dbReference>
<dbReference type="Pfam" id="PF03874">
    <property type="entry name" value="RNA_pol_Rpb4"/>
    <property type="match status" value="1"/>
</dbReference>
<dbReference type="InterPro" id="IPR035647">
    <property type="entry name" value="EFG_III/V"/>
</dbReference>
<comment type="subcellular location">
    <subcellularLocation>
        <location evidence="1">Nucleus</location>
    </subcellularLocation>
</comment>
<dbReference type="InterPro" id="IPR010997">
    <property type="entry name" value="HRDC-like_sf"/>
</dbReference>
<dbReference type="PANTHER" id="PTHR42908:SF6">
    <property type="entry name" value="116 KDA U5 SMALL NUCLEAR RIBONUCLEOPROTEIN COMPONENT"/>
    <property type="match status" value="1"/>
</dbReference>
<evidence type="ECO:0000256" key="1">
    <source>
        <dbReference type="ARBA" id="ARBA00004123"/>
    </source>
</evidence>
<dbReference type="CDD" id="cd01683">
    <property type="entry name" value="EF2_IV_snRNP"/>
    <property type="match status" value="1"/>
</dbReference>
<feature type="compositionally biased region" description="Low complexity" evidence="8">
    <location>
        <begin position="207"/>
        <end position="219"/>
    </location>
</feature>
<dbReference type="FunFam" id="3.40.50.300:FF:000646">
    <property type="entry name" value="U5 small nuclear ribonucleoprotein component"/>
    <property type="match status" value="1"/>
</dbReference>
<dbReference type="GO" id="GO:0006352">
    <property type="term" value="P:DNA-templated transcription initiation"/>
    <property type="evidence" value="ECO:0007669"/>
    <property type="project" value="InterPro"/>
</dbReference>
<dbReference type="InterPro" id="IPR009000">
    <property type="entry name" value="Transl_B-barrel_sf"/>
</dbReference>
<dbReference type="GO" id="GO:0071007">
    <property type="term" value="C:U2-type catalytic step 2 spliceosome"/>
    <property type="evidence" value="ECO:0007669"/>
    <property type="project" value="TreeGrafter"/>
</dbReference>
<dbReference type="Gene3D" id="3.40.50.300">
    <property type="entry name" value="P-loop containing nucleotide triphosphate hydrolases"/>
    <property type="match status" value="1"/>
</dbReference>
<dbReference type="SUPFAM" id="SSF52540">
    <property type="entry name" value="P-loop containing nucleoside triphosphate hydrolases"/>
    <property type="match status" value="1"/>
</dbReference>
<evidence type="ECO:0000256" key="3">
    <source>
        <dbReference type="ARBA" id="ARBA00022741"/>
    </source>
</evidence>
<dbReference type="InterPro" id="IPR006590">
    <property type="entry name" value="RNA_pol_Rpb4/RPC9_core"/>
</dbReference>
<dbReference type="GO" id="GO:0046540">
    <property type="term" value="C:U4/U6 x U5 tri-snRNP complex"/>
    <property type="evidence" value="ECO:0007669"/>
    <property type="project" value="TreeGrafter"/>
</dbReference>
<dbReference type="Gene3D" id="2.40.30.10">
    <property type="entry name" value="Translation factors"/>
    <property type="match status" value="1"/>
</dbReference>
<evidence type="ECO:0000313" key="11">
    <source>
        <dbReference type="Proteomes" id="UP001385951"/>
    </source>
</evidence>
<dbReference type="GO" id="GO:0030880">
    <property type="term" value="C:RNA polymerase complex"/>
    <property type="evidence" value="ECO:0007669"/>
    <property type="project" value="InterPro"/>
</dbReference>
<dbReference type="GO" id="GO:0005682">
    <property type="term" value="C:U5 snRNP"/>
    <property type="evidence" value="ECO:0007669"/>
    <property type="project" value="UniProtKB-ARBA"/>
</dbReference>
<dbReference type="Pfam" id="PF00009">
    <property type="entry name" value="GTP_EFTU"/>
    <property type="match status" value="1"/>
</dbReference>
<dbReference type="GO" id="GO:0000974">
    <property type="term" value="C:Prp19 complex"/>
    <property type="evidence" value="ECO:0007669"/>
    <property type="project" value="UniProtKB-ARBA"/>
</dbReference>
<dbReference type="InterPro" id="IPR014721">
    <property type="entry name" value="Ribsml_uS5_D2-typ_fold_subgr"/>
</dbReference>
<dbReference type="SUPFAM" id="SSF54211">
    <property type="entry name" value="Ribosomal protein S5 domain 2-like"/>
    <property type="match status" value="1"/>
</dbReference>
<dbReference type="Pfam" id="PF03764">
    <property type="entry name" value="EFG_IV"/>
    <property type="match status" value="1"/>
</dbReference>
<organism evidence="10 11">
    <name type="scientific">Cerrena zonata</name>
    <dbReference type="NCBI Taxonomy" id="2478898"/>
    <lineage>
        <taxon>Eukaryota</taxon>
        <taxon>Fungi</taxon>
        <taxon>Dikarya</taxon>
        <taxon>Basidiomycota</taxon>
        <taxon>Agaricomycotina</taxon>
        <taxon>Agaricomycetes</taxon>
        <taxon>Polyporales</taxon>
        <taxon>Cerrenaceae</taxon>
        <taxon>Cerrena</taxon>
    </lineage>
</organism>
<dbReference type="PANTHER" id="PTHR42908">
    <property type="entry name" value="TRANSLATION ELONGATION FACTOR-RELATED"/>
    <property type="match status" value="1"/>
</dbReference>
<keyword evidence="3" id="KW-0547">Nucleotide-binding</keyword>
<evidence type="ECO:0000256" key="8">
    <source>
        <dbReference type="SAM" id="MobiDB-lite"/>
    </source>
</evidence>
<dbReference type="CDD" id="cd04098">
    <property type="entry name" value="eEF2_C_snRNP"/>
    <property type="match status" value="1"/>
</dbReference>
<evidence type="ECO:0000259" key="9">
    <source>
        <dbReference type="PROSITE" id="PS51722"/>
    </source>
</evidence>
<feature type="compositionally biased region" description="Basic and acidic residues" evidence="8">
    <location>
        <begin position="510"/>
        <end position="532"/>
    </location>
</feature>
<evidence type="ECO:0000256" key="4">
    <source>
        <dbReference type="ARBA" id="ARBA00023134"/>
    </source>
</evidence>
<keyword evidence="4" id="KW-0342">GTP-binding</keyword>
<dbReference type="InterPro" id="IPR000795">
    <property type="entry name" value="T_Tr_GTP-bd_dom"/>
</dbReference>
<feature type="region of interest" description="Disordered" evidence="8">
    <location>
        <begin position="501"/>
        <end position="542"/>
    </location>
</feature>
<keyword evidence="11" id="KW-1185">Reference proteome</keyword>
<evidence type="ECO:0000256" key="2">
    <source>
        <dbReference type="ARBA" id="ARBA00022664"/>
    </source>
</evidence>
<dbReference type="GO" id="GO:0005829">
    <property type="term" value="C:cytosol"/>
    <property type="evidence" value="ECO:0007669"/>
    <property type="project" value="TreeGrafter"/>
</dbReference>